<keyword evidence="3 8" id="KW-0813">Transport</keyword>
<keyword evidence="6 9" id="KW-1133">Transmembrane helix</keyword>
<evidence type="ECO:0000256" key="7">
    <source>
        <dbReference type="ARBA" id="ARBA00023136"/>
    </source>
</evidence>
<dbReference type="AlphaFoldDB" id="A0A9X1XXL2"/>
<dbReference type="InterPro" id="IPR050171">
    <property type="entry name" value="MFS_Transporters"/>
</dbReference>
<dbReference type="FunFam" id="1.20.1250.20:FF:000017">
    <property type="entry name" value="Dipeptide and tripeptide permease A"/>
    <property type="match status" value="1"/>
</dbReference>
<keyword evidence="12" id="KW-1185">Reference proteome</keyword>
<feature type="transmembrane region" description="Helical" evidence="9">
    <location>
        <begin position="370"/>
        <end position="391"/>
    </location>
</feature>
<feature type="transmembrane region" description="Helical" evidence="9">
    <location>
        <begin position="97"/>
        <end position="114"/>
    </location>
</feature>
<dbReference type="GO" id="GO:0035443">
    <property type="term" value="P:tripeptide transmembrane transport"/>
    <property type="evidence" value="ECO:0007669"/>
    <property type="project" value="UniProtKB-ARBA"/>
</dbReference>
<evidence type="ECO:0000259" key="10">
    <source>
        <dbReference type="PROSITE" id="PS50850"/>
    </source>
</evidence>
<comment type="similarity">
    <text evidence="2 8">Belongs to the major facilitator superfamily. Proton-dependent oligopeptide transporter (POT/PTR) (TC 2.A.17) family.</text>
</comment>
<reference evidence="11" key="1">
    <citation type="submission" date="2022-04" db="EMBL/GenBank/DDBJ databases">
        <authorList>
            <person name="Seo M.-J."/>
        </authorList>
    </citation>
    <scope>NUCLEOTIDE SEQUENCE</scope>
    <source>
        <strain evidence="11">MBLB2552</strain>
    </source>
</reference>
<dbReference type="SUPFAM" id="SSF103473">
    <property type="entry name" value="MFS general substrate transporter"/>
    <property type="match status" value="1"/>
</dbReference>
<dbReference type="PROSITE" id="PS01023">
    <property type="entry name" value="PTR2_2"/>
    <property type="match status" value="1"/>
</dbReference>
<dbReference type="InterPro" id="IPR020846">
    <property type="entry name" value="MFS_dom"/>
</dbReference>
<dbReference type="PANTHER" id="PTHR23517:SF15">
    <property type="entry name" value="PROTON-DEPENDENT OLIGOPEPTIDE FAMILY TRANSPORT PROTEIN"/>
    <property type="match status" value="1"/>
</dbReference>
<sequence>MIDVNKQKVVESVPQRGFFGHPKGLFTLFFTEFWERFSYYGMKAILTFYMYYELSQGGLGMEEGMALAIMSIYGSLVYMSGIIGGWLADRVFGASRAVFYGGILIMLGHIALAIPGSVPLFFVSMVLIVLGTGLLKPNVSSIVGELYSESDQRRDAGFSLFYMGINLGAFLSPLIVGTIGMDYNFHLGFGIAAVGMFFGLAIFVYTRKRNLGLAGTFVASPLSPAERKKVFRRIGLGVLLLAVIVAITIPLGWLTFESFIVIVGLLGILIPTSYFIVMYRSPRTTSVERSRLIAYIPLFIAAIMFWAIQEQGSTILANYADKRTQLDYAGIHISPAWFQSLNPLFIITLAPVFAWFWLKLGKRQPSIPKKFALGLLFAGLSFLVILLPAYFGGEDALVNPLWLVLSYFIVVLGELCLSPVGLSATTKLAPSAFSAQTMSLWFLSSAAAQAMNAQVVKFYSPATEMAYFGVIGGAAILLSILLFSFSSKIQGFMKGIR</sequence>
<dbReference type="RefSeq" id="WP_248550855.1">
    <property type="nucleotide sequence ID" value="NZ_JALPRK010000003.1"/>
</dbReference>
<feature type="transmembrane region" description="Helical" evidence="9">
    <location>
        <begin position="465"/>
        <end position="485"/>
    </location>
</feature>
<feature type="transmembrane region" description="Helical" evidence="9">
    <location>
        <begin position="234"/>
        <end position="253"/>
    </location>
</feature>
<proteinExistence type="inferred from homology"/>
<protein>
    <submittedName>
        <fullName evidence="11">Peptide MFS transporter</fullName>
    </submittedName>
</protein>
<dbReference type="Pfam" id="PF00854">
    <property type="entry name" value="PTR2"/>
    <property type="match status" value="1"/>
</dbReference>
<dbReference type="GO" id="GO:0015333">
    <property type="term" value="F:peptide:proton symporter activity"/>
    <property type="evidence" value="ECO:0007669"/>
    <property type="project" value="UniProtKB-ARBA"/>
</dbReference>
<comment type="caution">
    <text evidence="11">The sequence shown here is derived from an EMBL/GenBank/DDBJ whole genome shotgun (WGS) entry which is preliminary data.</text>
</comment>
<organism evidence="11 12">
    <name type="scientific">Paenibacillus mellifer</name>
    <dbReference type="NCBI Taxonomy" id="2937794"/>
    <lineage>
        <taxon>Bacteria</taxon>
        <taxon>Bacillati</taxon>
        <taxon>Bacillota</taxon>
        <taxon>Bacilli</taxon>
        <taxon>Bacillales</taxon>
        <taxon>Paenibacillaceae</taxon>
        <taxon>Paenibacillus</taxon>
    </lineage>
</organism>
<dbReference type="InterPro" id="IPR005279">
    <property type="entry name" value="Dipep/tripep_permease"/>
</dbReference>
<evidence type="ECO:0000256" key="4">
    <source>
        <dbReference type="ARBA" id="ARBA00022475"/>
    </source>
</evidence>
<evidence type="ECO:0000256" key="8">
    <source>
        <dbReference type="RuleBase" id="RU003755"/>
    </source>
</evidence>
<evidence type="ECO:0000256" key="6">
    <source>
        <dbReference type="ARBA" id="ARBA00022989"/>
    </source>
</evidence>
<feature type="transmembrane region" description="Helical" evidence="9">
    <location>
        <begin position="160"/>
        <end position="179"/>
    </location>
</feature>
<dbReference type="CDD" id="cd17346">
    <property type="entry name" value="MFS_DtpA_like"/>
    <property type="match status" value="1"/>
</dbReference>
<accession>A0A9X1XXL2</accession>
<feature type="transmembrane region" description="Helical" evidence="9">
    <location>
        <begin position="292"/>
        <end position="309"/>
    </location>
</feature>
<dbReference type="Gene3D" id="1.20.1250.20">
    <property type="entry name" value="MFS general substrate transporter like domains"/>
    <property type="match status" value="1"/>
</dbReference>
<feature type="transmembrane region" description="Helical" evidence="9">
    <location>
        <begin position="33"/>
        <end position="52"/>
    </location>
</feature>
<feature type="transmembrane region" description="Helical" evidence="9">
    <location>
        <begin position="259"/>
        <end position="280"/>
    </location>
</feature>
<feature type="transmembrane region" description="Helical" evidence="9">
    <location>
        <begin position="120"/>
        <end position="139"/>
    </location>
</feature>
<evidence type="ECO:0000256" key="3">
    <source>
        <dbReference type="ARBA" id="ARBA00022448"/>
    </source>
</evidence>
<keyword evidence="4" id="KW-1003">Cell membrane</keyword>
<dbReference type="GO" id="GO:0005886">
    <property type="term" value="C:plasma membrane"/>
    <property type="evidence" value="ECO:0007669"/>
    <property type="project" value="UniProtKB-SubCell"/>
</dbReference>
<feature type="domain" description="Major facilitator superfamily (MFS) profile" evidence="10">
    <location>
        <begin position="1"/>
        <end position="207"/>
    </location>
</feature>
<feature type="transmembrane region" description="Helical" evidence="9">
    <location>
        <begin position="336"/>
        <end position="358"/>
    </location>
</feature>
<dbReference type="PROSITE" id="PS50850">
    <property type="entry name" value="MFS"/>
    <property type="match status" value="1"/>
</dbReference>
<dbReference type="InterPro" id="IPR018456">
    <property type="entry name" value="PTR2_symporter_CS"/>
</dbReference>
<evidence type="ECO:0000256" key="5">
    <source>
        <dbReference type="ARBA" id="ARBA00022692"/>
    </source>
</evidence>
<dbReference type="Proteomes" id="UP001139534">
    <property type="component" value="Unassembled WGS sequence"/>
</dbReference>
<dbReference type="GO" id="GO:0071916">
    <property type="term" value="F:dipeptide transmembrane transporter activity"/>
    <property type="evidence" value="ECO:0007669"/>
    <property type="project" value="UniProtKB-ARBA"/>
</dbReference>
<keyword evidence="7 9" id="KW-0472">Membrane</keyword>
<dbReference type="InterPro" id="IPR036259">
    <property type="entry name" value="MFS_trans_sf"/>
</dbReference>
<gene>
    <name evidence="11" type="ORF">M0651_05590</name>
</gene>
<evidence type="ECO:0000256" key="9">
    <source>
        <dbReference type="SAM" id="Phobius"/>
    </source>
</evidence>
<dbReference type="EMBL" id="JALPRK010000003">
    <property type="protein sequence ID" value="MCK8486646.1"/>
    <property type="molecule type" value="Genomic_DNA"/>
</dbReference>
<dbReference type="PANTHER" id="PTHR23517">
    <property type="entry name" value="RESISTANCE PROTEIN MDTM, PUTATIVE-RELATED-RELATED"/>
    <property type="match status" value="1"/>
</dbReference>
<dbReference type="InterPro" id="IPR000109">
    <property type="entry name" value="POT_fam"/>
</dbReference>
<name>A0A9X1XXL2_9BACL</name>
<dbReference type="PROSITE" id="PS01022">
    <property type="entry name" value="PTR2_1"/>
    <property type="match status" value="1"/>
</dbReference>
<comment type="subcellular location">
    <subcellularLocation>
        <location evidence="1">Cell membrane</location>
        <topology evidence="1">Multi-pass membrane protein</topology>
    </subcellularLocation>
    <subcellularLocation>
        <location evidence="8">Membrane</location>
        <topology evidence="8">Multi-pass membrane protein</topology>
    </subcellularLocation>
</comment>
<feature type="transmembrane region" description="Helical" evidence="9">
    <location>
        <begin position="185"/>
        <end position="205"/>
    </location>
</feature>
<feature type="transmembrane region" description="Helical" evidence="9">
    <location>
        <begin position="397"/>
        <end position="417"/>
    </location>
</feature>
<dbReference type="GO" id="GO:0042937">
    <property type="term" value="F:tripeptide transmembrane transporter activity"/>
    <property type="evidence" value="ECO:0007669"/>
    <property type="project" value="UniProtKB-ARBA"/>
</dbReference>
<evidence type="ECO:0000256" key="1">
    <source>
        <dbReference type="ARBA" id="ARBA00004651"/>
    </source>
</evidence>
<evidence type="ECO:0000256" key="2">
    <source>
        <dbReference type="ARBA" id="ARBA00005982"/>
    </source>
</evidence>
<dbReference type="NCBIfam" id="TIGR00924">
    <property type="entry name" value="yjdL_sub1_fam"/>
    <property type="match status" value="1"/>
</dbReference>
<evidence type="ECO:0000313" key="12">
    <source>
        <dbReference type="Proteomes" id="UP001139534"/>
    </source>
</evidence>
<evidence type="ECO:0000313" key="11">
    <source>
        <dbReference type="EMBL" id="MCK8486646.1"/>
    </source>
</evidence>
<feature type="transmembrane region" description="Helical" evidence="9">
    <location>
        <begin position="438"/>
        <end position="459"/>
    </location>
</feature>
<keyword evidence="5 8" id="KW-0812">Transmembrane</keyword>
<feature type="transmembrane region" description="Helical" evidence="9">
    <location>
        <begin position="64"/>
        <end position="88"/>
    </location>
</feature>